<dbReference type="EMBL" id="UINC01181472">
    <property type="protein sequence ID" value="SVD91180.1"/>
    <property type="molecule type" value="Genomic_DNA"/>
</dbReference>
<gene>
    <name evidence="1" type="ORF">METZ01_LOCUS444034</name>
</gene>
<dbReference type="SUPFAM" id="SSF51735">
    <property type="entry name" value="NAD(P)-binding Rossmann-fold domains"/>
    <property type="match status" value="1"/>
</dbReference>
<organism evidence="1">
    <name type="scientific">marine metagenome</name>
    <dbReference type="NCBI Taxonomy" id="408172"/>
    <lineage>
        <taxon>unclassified sequences</taxon>
        <taxon>metagenomes</taxon>
        <taxon>ecological metagenomes</taxon>
    </lineage>
</organism>
<evidence type="ECO:0000313" key="1">
    <source>
        <dbReference type="EMBL" id="SVD91180.1"/>
    </source>
</evidence>
<reference evidence="1" key="1">
    <citation type="submission" date="2018-05" db="EMBL/GenBank/DDBJ databases">
        <authorList>
            <person name="Lanie J.A."/>
            <person name="Ng W.-L."/>
            <person name="Kazmierczak K.M."/>
            <person name="Andrzejewski T.M."/>
            <person name="Davidsen T.M."/>
            <person name="Wayne K.J."/>
            <person name="Tettelin H."/>
            <person name="Glass J.I."/>
            <person name="Rusch D."/>
            <person name="Podicherti R."/>
            <person name="Tsui H.-C.T."/>
            <person name="Winkler M.E."/>
        </authorList>
    </citation>
    <scope>NUCLEOTIDE SEQUENCE</scope>
</reference>
<dbReference type="AlphaFoldDB" id="A0A382Z7B1"/>
<proteinExistence type="predicted"/>
<dbReference type="Gene3D" id="3.40.50.720">
    <property type="entry name" value="NAD(P)-binding Rossmann-like Domain"/>
    <property type="match status" value="1"/>
</dbReference>
<accession>A0A382Z7B1</accession>
<name>A0A382Z7B1_9ZZZZ</name>
<protein>
    <recommendedName>
        <fullName evidence="2">NAD-dependent epimerase/dehydratase domain-containing protein</fullName>
    </recommendedName>
</protein>
<evidence type="ECO:0008006" key="2">
    <source>
        <dbReference type="Google" id="ProtNLM"/>
    </source>
</evidence>
<sequence>MKKIIVVGATGKLGKEVVEGLAKDYEVIRAGRSGPDLKLD</sequence>
<dbReference type="InterPro" id="IPR036291">
    <property type="entry name" value="NAD(P)-bd_dom_sf"/>
</dbReference>
<feature type="non-terminal residue" evidence="1">
    <location>
        <position position="40"/>
    </location>
</feature>